<name>A0A8S1CE02_9INSE</name>
<feature type="signal peptide" evidence="2">
    <location>
        <begin position="1"/>
        <end position="17"/>
    </location>
</feature>
<dbReference type="AlphaFoldDB" id="A0A8S1CE02"/>
<feature type="compositionally biased region" description="Polar residues" evidence="1">
    <location>
        <begin position="134"/>
        <end position="144"/>
    </location>
</feature>
<feature type="chain" id="PRO_5035902776" evidence="2">
    <location>
        <begin position="18"/>
        <end position="157"/>
    </location>
</feature>
<evidence type="ECO:0000256" key="1">
    <source>
        <dbReference type="SAM" id="MobiDB-lite"/>
    </source>
</evidence>
<comment type="caution">
    <text evidence="3">The sequence shown here is derived from an EMBL/GenBank/DDBJ whole genome shotgun (WGS) entry which is preliminary data.</text>
</comment>
<reference evidence="3 4" key="1">
    <citation type="submission" date="2020-04" db="EMBL/GenBank/DDBJ databases">
        <authorList>
            <person name="Alioto T."/>
            <person name="Alioto T."/>
            <person name="Gomez Garrido J."/>
        </authorList>
    </citation>
    <scope>NUCLEOTIDE SEQUENCE [LARGE SCALE GENOMIC DNA]</scope>
</reference>
<dbReference type="Proteomes" id="UP000494165">
    <property type="component" value="Unassembled WGS sequence"/>
</dbReference>
<evidence type="ECO:0000313" key="3">
    <source>
        <dbReference type="EMBL" id="CAB3366348.1"/>
    </source>
</evidence>
<accession>A0A8S1CE02</accession>
<feature type="compositionally biased region" description="Low complexity" evidence="1">
    <location>
        <begin position="145"/>
        <end position="157"/>
    </location>
</feature>
<evidence type="ECO:0000256" key="2">
    <source>
        <dbReference type="SAM" id="SignalP"/>
    </source>
</evidence>
<organism evidence="3 4">
    <name type="scientific">Cloeon dipterum</name>
    <dbReference type="NCBI Taxonomy" id="197152"/>
    <lineage>
        <taxon>Eukaryota</taxon>
        <taxon>Metazoa</taxon>
        <taxon>Ecdysozoa</taxon>
        <taxon>Arthropoda</taxon>
        <taxon>Hexapoda</taxon>
        <taxon>Insecta</taxon>
        <taxon>Pterygota</taxon>
        <taxon>Palaeoptera</taxon>
        <taxon>Ephemeroptera</taxon>
        <taxon>Pisciforma</taxon>
        <taxon>Baetidae</taxon>
        <taxon>Cloeon</taxon>
    </lineage>
</organism>
<gene>
    <name evidence="3" type="ORF">CLODIP_2_CD01467</name>
</gene>
<keyword evidence="2" id="KW-0732">Signal</keyword>
<sequence length="157" mass="17732">MFFKALVLFLFATSLKAQAFALDLGRSANGGGPQHDSDSLGQRVAPPTRTFIPNLFAGYFNPPKTRLHGWRANLLRTQNQILELQMKQLDDKQQQRQNQNLHKPKHSNDNHPNHKPNHHTPNHNHRNDNDNHKATNCTQQPPNLTTVTTPATAIQTA</sequence>
<feature type="region of interest" description="Disordered" evidence="1">
    <location>
        <begin position="90"/>
        <end position="157"/>
    </location>
</feature>
<feature type="compositionally biased region" description="Basic residues" evidence="1">
    <location>
        <begin position="113"/>
        <end position="124"/>
    </location>
</feature>
<proteinExistence type="predicted"/>
<keyword evidence="4" id="KW-1185">Reference proteome</keyword>
<dbReference type="EMBL" id="CADEPI010000024">
    <property type="protein sequence ID" value="CAB3366348.1"/>
    <property type="molecule type" value="Genomic_DNA"/>
</dbReference>
<evidence type="ECO:0000313" key="4">
    <source>
        <dbReference type="Proteomes" id="UP000494165"/>
    </source>
</evidence>
<protein>
    <submittedName>
        <fullName evidence="3">Uncharacterized protein</fullName>
    </submittedName>
</protein>